<dbReference type="KEGG" id="aqu:100639397"/>
<protein>
    <recommendedName>
        <fullName evidence="6">Coiled-coil domain-containing protein 105</fullName>
    </recommendedName>
</protein>
<dbReference type="STRING" id="400682.A0A1X7VBG5"/>
<dbReference type="EnsemblMetazoa" id="XM_003384826.3">
    <property type="protein sequence ID" value="XP_003384874.1"/>
    <property type="gene ID" value="LOC100639397"/>
</dbReference>
<dbReference type="GO" id="GO:0005929">
    <property type="term" value="C:cilium"/>
    <property type="evidence" value="ECO:0007669"/>
    <property type="project" value="UniProtKB-ARBA"/>
</dbReference>
<dbReference type="AlphaFoldDB" id="A0A1X7VBG5"/>
<accession>A0A1X7VBG5</accession>
<dbReference type="InParanoid" id="A0A1X7VBG5"/>
<dbReference type="eggNOG" id="ENOG502RUEW">
    <property type="taxonomic scope" value="Eukaryota"/>
</dbReference>
<reference evidence="5" key="1">
    <citation type="journal article" date="2010" name="Nature">
        <title>The Amphimedon queenslandica genome and the evolution of animal complexity.</title>
        <authorList>
            <person name="Srivastava M."/>
            <person name="Simakov O."/>
            <person name="Chapman J."/>
            <person name="Fahey B."/>
            <person name="Gauthier M.E."/>
            <person name="Mitros T."/>
            <person name="Richards G.S."/>
            <person name="Conaco C."/>
            <person name="Dacre M."/>
            <person name="Hellsten U."/>
            <person name="Larroux C."/>
            <person name="Putnam N.H."/>
            <person name="Stanke M."/>
            <person name="Adamska M."/>
            <person name="Darling A."/>
            <person name="Degnan S.M."/>
            <person name="Oakley T.H."/>
            <person name="Plachetzki D.C."/>
            <person name="Zhai Y."/>
            <person name="Adamski M."/>
            <person name="Calcino A."/>
            <person name="Cummins S.F."/>
            <person name="Goodstein D.M."/>
            <person name="Harris C."/>
            <person name="Jackson D.J."/>
            <person name="Leys S.P."/>
            <person name="Shu S."/>
            <person name="Woodcroft B.J."/>
            <person name="Vervoort M."/>
            <person name="Kosik K.S."/>
            <person name="Manning G."/>
            <person name="Degnan B.M."/>
            <person name="Rokhsar D.S."/>
        </authorList>
    </citation>
    <scope>NUCLEOTIDE SEQUENCE [LARGE SCALE GENOMIC DNA]</scope>
</reference>
<proteinExistence type="predicted"/>
<evidence type="ECO:0008006" key="6">
    <source>
        <dbReference type="Google" id="ProtNLM"/>
    </source>
</evidence>
<dbReference type="GO" id="GO:0005737">
    <property type="term" value="C:cytoplasm"/>
    <property type="evidence" value="ECO:0007669"/>
    <property type="project" value="UniProtKB-SubCell"/>
</dbReference>
<keyword evidence="3" id="KW-0175">Coiled coil</keyword>
<dbReference type="InterPro" id="IPR038949">
    <property type="entry name" value="TEKTL1"/>
</dbReference>
<reference evidence="4" key="2">
    <citation type="submission" date="2017-05" db="UniProtKB">
        <authorList>
            <consortium name="EnsemblMetazoa"/>
        </authorList>
    </citation>
    <scope>IDENTIFICATION</scope>
</reference>
<evidence type="ECO:0000256" key="2">
    <source>
        <dbReference type="ARBA" id="ARBA00022490"/>
    </source>
</evidence>
<dbReference type="OMA" id="YTPECAT"/>
<evidence type="ECO:0000313" key="4">
    <source>
        <dbReference type="EnsemblMetazoa" id="Aqu2.1.37635_001"/>
    </source>
</evidence>
<evidence type="ECO:0000256" key="3">
    <source>
        <dbReference type="SAM" id="Coils"/>
    </source>
</evidence>
<dbReference type="OrthoDB" id="9896158at2759"/>
<organism evidence="4">
    <name type="scientific">Amphimedon queenslandica</name>
    <name type="common">Sponge</name>
    <dbReference type="NCBI Taxonomy" id="400682"/>
    <lineage>
        <taxon>Eukaryota</taxon>
        <taxon>Metazoa</taxon>
        <taxon>Porifera</taxon>
        <taxon>Demospongiae</taxon>
        <taxon>Heteroscleromorpha</taxon>
        <taxon>Haplosclerida</taxon>
        <taxon>Niphatidae</taxon>
        <taxon>Amphimedon</taxon>
    </lineage>
</organism>
<dbReference type="Pfam" id="PF03148">
    <property type="entry name" value="Tektin"/>
    <property type="match status" value="1"/>
</dbReference>
<dbReference type="EnsemblMetazoa" id="Aqu2.1.37635_001">
    <property type="protein sequence ID" value="Aqu2.1.37635_001"/>
    <property type="gene ID" value="Aqu2.1.37635"/>
</dbReference>
<evidence type="ECO:0000256" key="1">
    <source>
        <dbReference type="ARBA" id="ARBA00004496"/>
    </source>
</evidence>
<gene>
    <name evidence="4" type="primary">100639397</name>
</gene>
<dbReference type="PANTHER" id="PTHR35081">
    <property type="entry name" value="COILED-COIL DOMAIN-CONTAINING PROTEIN 105"/>
    <property type="match status" value="1"/>
</dbReference>
<dbReference type="Proteomes" id="UP000007879">
    <property type="component" value="Unassembled WGS sequence"/>
</dbReference>
<sequence>MASVGPEQWKESTIAAIKVAQTLIVRAEEKSDQFRRKNPLPSLRDSCINESNKKIHSYARATREVVIRLKQVIAAVNEEIKALNRVRQQLERSLDHCRKDITMNTQCVSMRLERPMREQCPSDGADHLLGKEHKQLFQQKNGLECRLKNVLAVLQMLNASRSALTSVMQERSRTTELLCHSVSSNPRSTQPTTSPRHIKALSAPAIFLGSHEQFGPLSSVTPATTESIQRALDLCQKSSVLRHECAQAIEMSRQHQSSMQQLVNDALTQKIAETVTLEQHLLVNSGETKLTEQRSSRLLKQQEKSLGYLLGPESSADITKRERLDRPLVKVYQQHPGTDLPEAATLLRATASTMESIAQTQRNLSLLKLARKKLMEDYRDKKIASHLDSDVYRMRRRKADHRWVIRGSNIPLQLPISK</sequence>
<comment type="subcellular location">
    <subcellularLocation>
        <location evidence="1">Cytoplasm</location>
    </subcellularLocation>
</comment>
<keyword evidence="2" id="KW-0963">Cytoplasm</keyword>
<name>A0A1X7VBG5_AMPQE</name>
<dbReference type="PANTHER" id="PTHR35081:SF1">
    <property type="entry name" value="COILED-COIL DOMAIN-CONTAINING PROTEIN 105"/>
    <property type="match status" value="1"/>
</dbReference>
<evidence type="ECO:0000313" key="5">
    <source>
        <dbReference type="Proteomes" id="UP000007879"/>
    </source>
</evidence>
<feature type="coiled-coil region" evidence="3">
    <location>
        <begin position="66"/>
        <end position="100"/>
    </location>
</feature>
<keyword evidence="5" id="KW-1185">Reference proteome</keyword>
<dbReference type="InterPro" id="IPR048256">
    <property type="entry name" value="Tektin-like"/>
</dbReference>